<proteinExistence type="predicted"/>
<dbReference type="AlphaFoldDB" id="A0A2U1LZM5"/>
<keyword evidence="2" id="KW-1185">Reference proteome</keyword>
<dbReference type="EMBL" id="PKPP01007077">
    <property type="protein sequence ID" value="PWA54437.1"/>
    <property type="molecule type" value="Genomic_DNA"/>
</dbReference>
<dbReference type="Proteomes" id="UP000245207">
    <property type="component" value="Unassembled WGS sequence"/>
</dbReference>
<reference evidence="1 2" key="1">
    <citation type="journal article" date="2018" name="Mol. Plant">
        <title>The genome of Artemisia annua provides insight into the evolution of Asteraceae family and artemisinin biosynthesis.</title>
        <authorList>
            <person name="Shen Q."/>
            <person name="Zhang L."/>
            <person name="Liao Z."/>
            <person name="Wang S."/>
            <person name="Yan T."/>
            <person name="Shi P."/>
            <person name="Liu M."/>
            <person name="Fu X."/>
            <person name="Pan Q."/>
            <person name="Wang Y."/>
            <person name="Lv Z."/>
            <person name="Lu X."/>
            <person name="Zhang F."/>
            <person name="Jiang W."/>
            <person name="Ma Y."/>
            <person name="Chen M."/>
            <person name="Hao X."/>
            <person name="Li L."/>
            <person name="Tang Y."/>
            <person name="Lv G."/>
            <person name="Zhou Y."/>
            <person name="Sun X."/>
            <person name="Brodelius P.E."/>
            <person name="Rose J.K.C."/>
            <person name="Tang K."/>
        </authorList>
    </citation>
    <scope>NUCLEOTIDE SEQUENCE [LARGE SCALE GENOMIC DNA]</scope>
    <source>
        <strain evidence="2">cv. Huhao1</strain>
        <tissue evidence="1">Leaf</tissue>
    </source>
</reference>
<sequence length="166" mass="17519">MLNQLNHHHQTPGSPLITRAKKVFITGDGTGGSDTNGNPTSFLSYNTLAFPVKRHKPFCSKRNSLNSVGQIKAKAGEASTDGVVKTTTVKAVITVQMTVGGVLSDLSFTRPLDDITDLLGKSLLLELVAAETDPSEDTVGLVGELVGLADANRDGLVDVLMEDEVS</sequence>
<accession>A0A2U1LZM5</accession>
<gene>
    <name evidence="1" type="ORF">CTI12_AA433900</name>
</gene>
<dbReference type="OrthoDB" id="1743741at2759"/>
<evidence type="ECO:0000313" key="2">
    <source>
        <dbReference type="Proteomes" id="UP000245207"/>
    </source>
</evidence>
<dbReference type="STRING" id="35608.A0A2U1LZM5"/>
<protein>
    <submittedName>
        <fullName evidence="1">Linoleate 13S-lipoxygenase 2-1 protein</fullName>
    </submittedName>
</protein>
<name>A0A2U1LZM5_ARTAN</name>
<comment type="caution">
    <text evidence="1">The sequence shown here is derived from an EMBL/GenBank/DDBJ whole genome shotgun (WGS) entry which is preliminary data.</text>
</comment>
<organism evidence="1 2">
    <name type="scientific">Artemisia annua</name>
    <name type="common">Sweet wormwood</name>
    <dbReference type="NCBI Taxonomy" id="35608"/>
    <lineage>
        <taxon>Eukaryota</taxon>
        <taxon>Viridiplantae</taxon>
        <taxon>Streptophyta</taxon>
        <taxon>Embryophyta</taxon>
        <taxon>Tracheophyta</taxon>
        <taxon>Spermatophyta</taxon>
        <taxon>Magnoliopsida</taxon>
        <taxon>eudicotyledons</taxon>
        <taxon>Gunneridae</taxon>
        <taxon>Pentapetalae</taxon>
        <taxon>asterids</taxon>
        <taxon>campanulids</taxon>
        <taxon>Asterales</taxon>
        <taxon>Asteraceae</taxon>
        <taxon>Asteroideae</taxon>
        <taxon>Anthemideae</taxon>
        <taxon>Artemisiinae</taxon>
        <taxon>Artemisia</taxon>
    </lineage>
</organism>
<evidence type="ECO:0000313" key="1">
    <source>
        <dbReference type="EMBL" id="PWA54437.1"/>
    </source>
</evidence>
<dbReference type="SUPFAM" id="SSF49723">
    <property type="entry name" value="Lipase/lipooxygenase domain (PLAT/LH2 domain)"/>
    <property type="match status" value="1"/>
</dbReference>
<dbReference type="InterPro" id="IPR036392">
    <property type="entry name" value="PLAT/LH2_dom_sf"/>
</dbReference>